<feature type="domain" description="BRCT" evidence="2">
    <location>
        <begin position="2"/>
        <end position="97"/>
    </location>
</feature>
<feature type="region of interest" description="Disordered" evidence="1">
    <location>
        <begin position="559"/>
        <end position="612"/>
    </location>
</feature>
<dbReference type="InterPro" id="IPR036420">
    <property type="entry name" value="BRCT_dom_sf"/>
</dbReference>
<dbReference type="PANTHER" id="PTHR47667">
    <property type="entry name" value="REGULATOR OF TY1 TRANSPOSITION PROTEIN 107"/>
    <property type="match status" value="1"/>
</dbReference>
<dbReference type="GO" id="GO:0035361">
    <property type="term" value="C:Cul8-RING ubiquitin ligase complex"/>
    <property type="evidence" value="ECO:0007669"/>
    <property type="project" value="TreeGrafter"/>
</dbReference>
<evidence type="ECO:0000256" key="1">
    <source>
        <dbReference type="SAM" id="MobiDB-lite"/>
    </source>
</evidence>
<accession>A0A1L7X7Y0</accession>
<reference evidence="3 4" key="1">
    <citation type="submission" date="2016-03" db="EMBL/GenBank/DDBJ databases">
        <authorList>
            <person name="Ploux O."/>
        </authorList>
    </citation>
    <scope>NUCLEOTIDE SEQUENCE [LARGE SCALE GENOMIC DNA]</scope>
    <source>
        <strain evidence="3 4">UAMH 11012</strain>
    </source>
</reference>
<dbReference type="Proteomes" id="UP000184330">
    <property type="component" value="Unassembled WGS sequence"/>
</dbReference>
<dbReference type="CDD" id="cd18438">
    <property type="entry name" value="BRCT_BRC1_like_rpt4"/>
    <property type="match status" value="1"/>
</dbReference>
<gene>
    <name evidence="3" type="ORF">PAC_11024</name>
</gene>
<dbReference type="SUPFAM" id="SSF52113">
    <property type="entry name" value="BRCT domain"/>
    <property type="match status" value="5"/>
</dbReference>
<feature type="compositionally biased region" description="Acidic residues" evidence="1">
    <location>
        <begin position="479"/>
        <end position="488"/>
    </location>
</feature>
<dbReference type="PROSITE" id="PS50172">
    <property type="entry name" value="BRCT"/>
    <property type="match status" value="5"/>
</dbReference>
<proteinExistence type="predicted"/>
<organism evidence="3 4">
    <name type="scientific">Phialocephala subalpina</name>
    <dbReference type="NCBI Taxonomy" id="576137"/>
    <lineage>
        <taxon>Eukaryota</taxon>
        <taxon>Fungi</taxon>
        <taxon>Dikarya</taxon>
        <taxon>Ascomycota</taxon>
        <taxon>Pezizomycotina</taxon>
        <taxon>Leotiomycetes</taxon>
        <taxon>Helotiales</taxon>
        <taxon>Mollisiaceae</taxon>
        <taxon>Phialocephala</taxon>
        <taxon>Phialocephala fortinii species complex</taxon>
    </lineage>
</organism>
<dbReference type="STRING" id="576137.A0A1L7X7Y0"/>
<feature type="domain" description="BRCT" evidence="2">
    <location>
        <begin position="332"/>
        <end position="404"/>
    </location>
</feature>
<dbReference type="FunFam" id="3.40.50.10190:FF:000048">
    <property type="entry name" value="DNA repair protein Rtt107"/>
    <property type="match status" value="1"/>
</dbReference>
<evidence type="ECO:0000313" key="3">
    <source>
        <dbReference type="EMBL" id="CZR61128.1"/>
    </source>
</evidence>
<feature type="compositionally biased region" description="Low complexity" evidence="1">
    <location>
        <begin position="498"/>
        <end position="511"/>
    </location>
</feature>
<dbReference type="InterPro" id="IPR001357">
    <property type="entry name" value="BRCT_dom"/>
</dbReference>
<dbReference type="GO" id="GO:1990683">
    <property type="term" value="P:DNA double-strand break attachment to nuclear envelope"/>
    <property type="evidence" value="ECO:0007669"/>
    <property type="project" value="TreeGrafter"/>
</dbReference>
<dbReference type="Gene3D" id="3.40.50.10190">
    <property type="entry name" value="BRCT domain"/>
    <property type="match status" value="5"/>
</dbReference>
<dbReference type="CDD" id="cd18437">
    <property type="entry name" value="BRCT_BRC1_like_rpt3"/>
    <property type="match status" value="1"/>
</dbReference>
<dbReference type="OrthoDB" id="342264at2759"/>
<keyword evidence="4" id="KW-1185">Reference proteome</keyword>
<dbReference type="GO" id="GO:0005634">
    <property type="term" value="C:nucleus"/>
    <property type="evidence" value="ECO:0007669"/>
    <property type="project" value="TreeGrafter"/>
</dbReference>
<dbReference type="CDD" id="cd17743">
    <property type="entry name" value="BRCT_BRC1_like_rpt5"/>
    <property type="match status" value="1"/>
</dbReference>
<evidence type="ECO:0000259" key="2">
    <source>
        <dbReference type="PROSITE" id="PS50172"/>
    </source>
</evidence>
<dbReference type="Pfam" id="PF16770">
    <property type="entry name" value="RTT107_BRCT_5"/>
    <property type="match status" value="1"/>
</dbReference>
<dbReference type="Pfam" id="PF12738">
    <property type="entry name" value="PTCB-BRCT"/>
    <property type="match status" value="2"/>
</dbReference>
<feature type="domain" description="BRCT" evidence="2">
    <location>
        <begin position="98"/>
        <end position="188"/>
    </location>
</feature>
<dbReference type="EMBL" id="FJOG01000017">
    <property type="protein sequence ID" value="CZR61128.1"/>
    <property type="molecule type" value="Genomic_DNA"/>
</dbReference>
<dbReference type="CDD" id="cd18436">
    <property type="entry name" value="BRCT_BRC1_like_rpt2"/>
    <property type="match status" value="1"/>
</dbReference>
<dbReference type="CDD" id="cd18439">
    <property type="entry name" value="BRCT_BRC1_like_rpt6"/>
    <property type="match status" value="1"/>
</dbReference>
<feature type="domain" description="BRCT" evidence="2">
    <location>
        <begin position="230"/>
        <end position="320"/>
    </location>
</feature>
<dbReference type="GO" id="GO:0006302">
    <property type="term" value="P:double-strand break repair"/>
    <property type="evidence" value="ECO:0007669"/>
    <property type="project" value="TreeGrafter"/>
</dbReference>
<sequence length="840" mass="93036">MGASEVFKDCTFAFVLSRDLPKKLAEDHKPSIEDNGGQVVPFDKDFDLSDVTHIISATVDFPQFSEARLQLKPVVTTTWITASLSRNKEVHPGPYTPDPNMIFANVTITCEGLPSGDKDAIIGAVLAMGGLETSNLTKMTTHICALNVDGDKARSAEEKGLKCKIVLPHWFGDCMKLGKRIDERPYVLPNPEYFTTDPEAPIPLPSTDILNGAASPVPGPLPMPTDSPIRKLTVFANKSVMLSADLQLGSRLQKVLKGLIVSGGGSVTESVHDADFFVCHWREGRDYVFASRYGVDVGNLSWLYHMIANNSYISPLRMLLHYPLPKGGIPGFEDFRITLSNYGGEARTYLENLVKAAGAEFTKSMKQDNTHLITARKASEKCDAAMEWNIEMVNHLWIEESYARCAVQKLTDPRYTTFPARTNLGEVIGQTKFDNAILKQNYFPKDPTPSPDDPKPSRKRKVMREKDRNASSSKRVESDIETEDQDEETVPKPKFKKPAAVSRRSSVAQVSTPASRRVSAGKENDTPSSTGSRSAKDKANTRIHAAAPDIALYEMEKKRKGPVWGGERAAKKMEKEKSMERSSSPAVKHHDEAEDFSEEESRTPGPKRQKTGLKPVQIRLLITGYQGWLGNVAKEEIDKKKLRDMGVLVTSDPSKCTHVAAPSMVRTQKFLCALASGPTIVDSNFIDTCVQKGKIPDVEEFLLKDKGAEKKFGLKLKDAVSRAKANKRNLLRRVPVYCTADIKNGPETYRSIVQANGGTFGIFTGRPFVKKISPEEDDGPAEPVYLITGQTPKEKQLWGKFAEMAVEGNMIPRVVDSEWLLDVAMSQTHKWNNGYLADKK</sequence>
<dbReference type="PANTHER" id="PTHR47667:SF1">
    <property type="entry name" value="REGULATOR OF TY1 TRANSPOSITION PROTEIN 107"/>
    <property type="match status" value="1"/>
</dbReference>
<protein>
    <submittedName>
        <fullName evidence="3">Related to RTT107-Establishes Silent Chromatin</fullName>
    </submittedName>
</protein>
<name>A0A1L7X7Y0_9HELO</name>
<feature type="compositionally biased region" description="Basic and acidic residues" evidence="1">
    <location>
        <begin position="568"/>
        <end position="580"/>
    </location>
</feature>
<dbReference type="AlphaFoldDB" id="A0A1L7X7Y0"/>
<dbReference type="InterPro" id="IPR053036">
    <property type="entry name" value="CellCycle_DNARepair_Reg"/>
</dbReference>
<feature type="compositionally biased region" description="Basic and acidic residues" evidence="1">
    <location>
        <begin position="464"/>
        <end position="478"/>
    </location>
</feature>
<dbReference type="SMART" id="SM00292">
    <property type="entry name" value="BRCT"/>
    <property type="match status" value="5"/>
</dbReference>
<feature type="domain" description="BRCT" evidence="2">
    <location>
        <begin position="618"/>
        <end position="703"/>
    </location>
</feature>
<evidence type="ECO:0000313" key="4">
    <source>
        <dbReference type="Proteomes" id="UP000184330"/>
    </source>
</evidence>
<feature type="region of interest" description="Disordered" evidence="1">
    <location>
        <begin position="441"/>
        <end position="540"/>
    </location>
</feature>